<evidence type="ECO:0000256" key="1">
    <source>
        <dbReference type="ARBA" id="ARBA00023125"/>
    </source>
</evidence>
<dbReference type="PATRIC" id="fig|1207063.3.peg.305"/>
<proteinExistence type="predicted"/>
<keyword evidence="1" id="KW-0238">DNA-binding</keyword>
<protein>
    <submittedName>
        <fullName evidence="2">HTH-type transcriptional regulator</fullName>
    </submittedName>
</protein>
<evidence type="ECO:0000313" key="2">
    <source>
        <dbReference type="EMBL" id="EKE78980.1"/>
    </source>
</evidence>
<accession>K2KN67</accession>
<dbReference type="SUPFAM" id="SSF46785">
    <property type="entry name" value="Winged helix' DNA-binding domain"/>
    <property type="match status" value="1"/>
</dbReference>
<dbReference type="Proteomes" id="UP000006746">
    <property type="component" value="Unassembled WGS sequence"/>
</dbReference>
<comment type="caution">
    <text evidence="2">The sequence shown here is derived from an EMBL/GenBank/DDBJ whole genome shotgun (WGS) entry which is preliminary data.</text>
</comment>
<keyword evidence="3" id="KW-1185">Reference proteome</keyword>
<dbReference type="GO" id="GO:0005829">
    <property type="term" value="C:cytosol"/>
    <property type="evidence" value="ECO:0007669"/>
    <property type="project" value="TreeGrafter"/>
</dbReference>
<dbReference type="EMBL" id="AMRL01000001">
    <property type="protein sequence ID" value="EKE78980.1"/>
    <property type="molecule type" value="Genomic_DNA"/>
</dbReference>
<dbReference type="RefSeq" id="WP_008942914.1">
    <property type="nucleotide sequence ID" value="NZ_AMRL01000001.1"/>
</dbReference>
<dbReference type="InterPro" id="IPR036388">
    <property type="entry name" value="WH-like_DNA-bd_sf"/>
</dbReference>
<dbReference type="GO" id="GO:0003677">
    <property type="term" value="F:DNA binding"/>
    <property type="evidence" value="ECO:0007669"/>
    <property type="project" value="UniProtKB-KW"/>
</dbReference>
<dbReference type="GO" id="GO:0003700">
    <property type="term" value="F:DNA-binding transcription factor activity"/>
    <property type="evidence" value="ECO:0007669"/>
    <property type="project" value="TreeGrafter"/>
</dbReference>
<dbReference type="AlphaFoldDB" id="K2KN67"/>
<sequence length="145" mass="15993">MRLTVHTDYALRMLIHLGLLEGRTGTIDAVAEAYGISRNHLMKVAHRLGREGFVETIRGRGGGLRLARPATEIRIGDVVRATEEDFALVECFPPLSRACAITPACTLRHVFAEALDAYFAVLDRSTLADLLENRPQLTALLRIAI</sequence>
<dbReference type="InterPro" id="IPR000944">
    <property type="entry name" value="Tscrpt_reg_Rrf2"/>
</dbReference>
<dbReference type="Gene3D" id="1.10.10.10">
    <property type="entry name" value="Winged helix-like DNA-binding domain superfamily/Winged helix DNA-binding domain"/>
    <property type="match status" value="1"/>
</dbReference>
<dbReference type="STRING" id="1207063.P24_01475"/>
<name>K2KN67_9PROT</name>
<gene>
    <name evidence="2" type="ORF">P24_01475</name>
</gene>
<dbReference type="PROSITE" id="PS51197">
    <property type="entry name" value="HTH_RRF2_2"/>
    <property type="match status" value="1"/>
</dbReference>
<dbReference type="InterPro" id="IPR036390">
    <property type="entry name" value="WH_DNA-bd_sf"/>
</dbReference>
<organism evidence="2 3">
    <name type="scientific">Oceanibaculum indicum P24</name>
    <dbReference type="NCBI Taxonomy" id="1207063"/>
    <lineage>
        <taxon>Bacteria</taxon>
        <taxon>Pseudomonadati</taxon>
        <taxon>Pseudomonadota</taxon>
        <taxon>Alphaproteobacteria</taxon>
        <taxon>Rhodospirillales</taxon>
        <taxon>Oceanibaculaceae</taxon>
        <taxon>Oceanibaculum</taxon>
    </lineage>
</organism>
<dbReference type="eggNOG" id="COG1959">
    <property type="taxonomic scope" value="Bacteria"/>
</dbReference>
<dbReference type="PANTHER" id="PTHR33221">
    <property type="entry name" value="WINGED HELIX-TURN-HELIX TRANSCRIPTIONAL REGULATOR, RRF2 FAMILY"/>
    <property type="match status" value="1"/>
</dbReference>
<reference evidence="2 3" key="1">
    <citation type="journal article" date="2012" name="J. Bacteriol.">
        <title>Genome Sequence of Oceanibaculum indicum Type Strain P24.</title>
        <authorList>
            <person name="Lai Q."/>
            <person name="Shao Z."/>
        </authorList>
    </citation>
    <scope>NUCLEOTIDE SEQUENCE [LARGE SCALE GENOMIC DNA]</scope>
    <source>
        <strain evidence="2 3">P24</strain>
    </source>
</reference>
<dbReference type="NCBIfam" id="TIGR00738">
    <property type="entry name" value="rrf2_super"/>
    <property type="match status" value="1"/>
</dbReference>
<dbReference type="PANTHER" id="PTHR33221:SF4">
    <property type="entry name" value="HTH-TYPE TRANSCRIPTIONAL REPRESSOR NSRR"/>
    <property type="match status" value="1"/>
</dbReference>
<dbReference type="Pfam" id="PF02082">
    <property type="entry name" value="Rrf2"/>
    <property type="match status" value="1"/>
</dbReference>
<evidence type="ECO:0000313" key="3">
    <source>
        <dbReference type="Proteomes" id="UP000006746"/>
    </source>
</evidence>